<feature type="chain" id="PRO_5047284462" description="EGF-like domain-containing protein" evidence="1">
    <location>
        <begin position="25"/>
        <end position="344"/>
    </location>
</feature>
<evidence type="ECO:0000313" key="3">
    <source>
        <dbReference type="EMBL" id="KAJ8978212.1"/>
    </source>
</evidence>
<reference evidence="3" key="1">
    <citation type="journal article" date="2023" name="Insect Mol. Biol.">
        <title>Genome sequencing provides insights into the evolution of gene families encoding plant cell wall-degrading enzymes in longhorned beetles.</title>
        <authorList>
            <person name="Shin N.R."/>
            <person name="Okamura Y."/>
            <person name="Kirsch R."/>
            <person name="Pauchet Y."/>
        </authorList>
    </citation>
    <scope>NUCLEOTIDE SEQUENCE</scope>
    <source>
        <strain evidence="3">MMC_N1</strain>
    </source>
</reference>
<dbReference type="InterPro" id="IPR009030">
    <property type="entry name" value="Growth_fac_rcpt_cys_sf"/>
</dbReference>
<feature type="domain" description="EGF-like" evidence="2">
    <location>
        <begin position="188"/>
        <end position="218"/>
    </location>
</feature>
<protein>
    <recommendedName>
        <fullName evidence="2">EGF-like domain-containing protein</fullName>
    </recommendedName>
</protein>
<feature type="signal peptide" evidence="1">
    <location>
        <begin position="1"/>
        <end position="24"/>
    </location>
</feature>
<dbReference type="EMBL" id="JAPWTJ010000462">
    <property type="protein sequence ID" value="KAJ8978212.1"/>
    <property type="molecule type" value="Genomic_DNA"/>
</dbReference>
<evidence type="ECO:0000259" key="2">
    <source>
        <dbReference type="SMART" id="SM00181"/>
    </source>
</evidence>
<keyword evidence="1" id="KW-0732">Signal</keyword>
<dbReference type="InterPro" id="IPR053255">
    <property type="entry name" value="EGF-like_domain"/>
</dbReference>
<keyword evidence="4" id="KW-1185">Reference proteome</keyword>
<dbReference type="InterPro" id="IPR000742">
    <property type="entry name" value="EGF"/>
</dbReference>
<gene>
    <name evidence="3" type="ORF">NQ317_002032</name>
</gene>
<comment type="caution">
    <text evidence="3">The sequence shown here is derived from an EMBL/GenBank/DDBJ whole genome shotgun (WGS) entry which is preliminary data.</text>
</comment>
<proteinExistence type="predicted"/>
<dbReference type="PANTHER" id="PTHR24047:SF32">
    <property type="entry name" value="FI01909P-RELATED"/>
    <property type="match status" value="1"/>
</dbReference>
<name>A0ABQ9JKK0_9CUCU</name>
<dbReference type="Gene3D" id="2.10.25.10">
    <property type="entry name" value="Laminin"/>
    <property type="match status" value="5"/>
</dbReference>
<feature type="domain" description="EGF-like" evidence="2">
    <location>
        <begin position="125"/>
        <end position="157"/>
    </location>
</feature>
<dbReference type="PANTHER" id="PTHR24047">
    <property type="entry name" value="FI01909P-RELATED"/>
    <property type="match status" value="1"/>
</dbReference>
<feature type="domain" description="EGF-like" evidence="2">
    <location>
        <begin position="88"/>
        <end position="123"/>
    </location>
</feature>
<dbReference type="SUPFAM" id="SSF57184">
    <property type="entry name" value="Growth factor receptor domain"/>
    <property type="match status" value="2"/>
</dbReference>
<feature type="domain" description="EGF-like" evidence="2">
    <location>
        <begin position="254"/>
        <end position="288"/>
    </location>
</feature>
<feature type="domain" description="EGF-like" evidence="2">
    <location>
        <begin position="290"/>
        <end position="323"/>
    </location>
</feature>
<evidence type="ECO:0000256" key="1">
    <source>
        <dbReference type="SAM" id="SignalP"/>
    </source>
</evidence>
<dbReference type="SMART" id="SM00181">
    <property type="entry name" value="EGF"/>
    <property type="match status" value="6"/>
</dbReference>
<dbReference type="Pfam" id="PF02363">
    <property type="entry name" value="C_tripleX"/>
    <property type="match status" value="6"/>
</dbReference>
<sequence length="344" mass="36634">MWKTQVSFLTVAVVLCLSTEFISAQVLLAPHRVNNTRRGVCTIEVPTLDILSPEDRRGVIPRGNGSRKATPKLIYAALGGLGCRTATECQPFCENGCENGNCTAPNVCECRRGYIKLQNNTCIPTCPIGCLHGVCTNTGICSCNSGYLLSPDGKYCTPTVQEAADKREPAWDLNFVNAVKETNKCGYHCEGGCGEGTCVGPNRCSCKPGYKIVQNTCAPDCPKGCTNGQCTAPNRCTCPPGWNLDGAGSSCIPHCTQPCLNADCVAPNRCACKKGYTEAPGSGGGKCVAYCPDGCPNGVCSAPNFCICNPGYIKEFKGSNVCVRRLRRSVMHFDLIPEDVLKGQ</sequence>
<dbReference type="InterPro" id="IPR003341">
    <property type="entry name" value="Cys_rich_tripleX"/>
</dbReference>
<feature type="domain" description="EGF-like" evidence="2">
    <location>
        <begin position="220"/>
        <end position="252"/>
    </location>
</feature>
<evidence type="ECO:0000313" key="4">
    <source>
        <dbReference type="Proteomes" id="UP001162164"/>
    </source>
</evidence>
<accession>A0ABQ9JKK0</accession>
<dbReference type="Proteomes" id="UP001162164">
    <property type="component" value="Unassembled WGS sequence"/>
</dbReference>
<organism evidence="3 4">
    <name type="scientific">Molorchus minor</name>
    <dbReference type="NCBI Taxonomy" id="1323400"/>
    <lineage>
        <taxon>Eukaryota</taxon>
        <taxon>Metazoa</taxon>
        <taxon>Ecdysozoa</taxon>
        <taxon>Arthropoda</taxon>
        <taxon>Hexapoda</taxon>
        <taxon>Insecta</taxon>
        <taxon>Pterygota</taxon>
        <taxon>Neoptera</taxon>
        <taxon>Endopterygota</taxon>
        <taxon>Coleoptera</taxon>
        <taxon>Polyphaga</taxon>
        <taxon>Cucujiformia</taxon>
        <taxon>Chrysomeloidea</taxon>
        <taxon>Cerambycidae</taxon>
        <taxon>Lamiinae</taxon>
        <taxon>Monochamini</taxon>
        <taxon>Molorchus</taxon>
    </lineage>
</organism>